<dbReference type="Proteomes" id="UP000464954">
    <property type="component" value="Chromosome"/>
</dbReference>
<gene>
    <name evidence="1" type="ORF">GT409_09870</name>
</gene>
<evidence type="ECO:0000313" key="1">
    <source>
        <dbReference type="EMBL" id="QHI69745.1"/>
    </source>
</evidence>
<dbReference type="RefSeq" id="WP_160628927.1">
    <property type="nucleotide sequence ID" value="NZ_CP047593.1"/>
</dbReference>
<protein>
    <submittedName>
        <fullName evidence="1">Uncharacterized protein</fullName>
    </submittedName>
</protein>
<sequence length="337" mass="38152">MKNKSAILIVCGLAAVGFAQSRSVVRKIELNDPVSADPRVCKVVQTFDSQGVLSGYHMKLLTDVCEDKVCKILNVTLYWDAMGRYVQIKTPPGFPLTKQDHVEFSMDDLWQLDEILKNRSSVLHHYSYEDIDGSNNQELDAVSGATPTEVHNAVVKGAAYTTWVLWRWVNGDITDKLIRMTEENSSPAFVRHCLQSRDQRQIEYALEYIGSDPQFLESVYEALDQMDYGNIVLAVQYLSQADDVRLAGLVGQTPQRVSEQIVKHFSKQAGTLSSDVLHELVSRLPQMSYYELYTSLDLFDDSSFSSEKIQWNVSVLTNSPNPFIARRAKEYFQTSGR</sequence>
<evidence type="ECO:0000313" key="2">
    <source>
        <dbReference type="Proteomes" id="UP000464954"/>
    </source>
</evidence>
<reference evidence="1 2" key="1">
    <citation type="submission" date="2020-01" db="EMBL/GenBank/DDBJ databases">
        <title>Ponticoccus aerotolerans gen. nov., sp. nov., an anaerobic bacterium and proposal of Ponticoccusceae fam. nov., Ponticoccusles ord. nov. and Ponticoccuse classis nov. in the phylum Kiritimatiellaeota.</title>
        <authorList>
            <person name="Zhou L.Y."/>
            <person name="Du Z.J."/>
        </authorList>
    </citation>
    <scope>NUCLEOTIDE SEQUENCE [LARGE SCALE GENOMIC DNA]</scope>
    <source>
        <strain evidence="1 2">S-5007</strain>
    </source>
</reference>
<name>A0A6P1MFA5_9BACT</name>
<dbReference type="AlphaFoldDB" id="A0A6P1MFA5"/>
<proteinExistence type="predicted"/>
<keyword evidence="2" id="KW-1185">Reference proteome</keyword>
<accession>A0A6P1MFA5</accession>
<dbReference type="EMBL" id="CP047593">
    <property type="protein sequence ID" value="QHI69745.1"/>
    <property type="molecule type" value="Genomic_DNA"/>
</dbReference>
<dbReference type="KEGG" id="taer:GT409_09870"/>
<organism evidence="1 2">
    <name type="scientific">Tichowtungia aerotolerans</name>
    <dbReference type="NCBI Taxonomy" id="2697043"/>
    <lineage>
        <taxon>Bacteria</taxon>
        <taxon>Pseudomonadati</taxon>
        <taxon>Kiritimatiellota</taxon>
        <taxon>Tichowtungiia</taxon>
        <taxon>Tichowtungiales</taxon>
        <taxon>Tichowtungiaceae</taxon>
        <taxon>Tichowtungia</taxon>
    </lineage>
</organism>